<dbReference type="Proteomes" id="UP001300261">
    <property type="component" value="Unassembled WGS sequence"/>
</dbReference>
<gene>
    <name evidence="1" type="ORF">ON753_12960</name>
</gene>
<organism evidence="1 2">
    <name type="scientific">Roseibium salinum</name>
    <dbReference type="NCBI Taxonomy" id="1604349"/>
    <lineage>
        <taxon>Bacteria</taxon>
        <taxon>Pseudomonadati</taxon>
        <taxon>Pseudomonadota</taxon>
        <taxon>Alphaproteobacteria</taxon>
        <taxon>Hyphomicrobiales</taxon>
        <taxon>Stappiaceae</taxon>
        <taxon>Roseibium</taxon>
    </lineage>
</organism>
<evidence type="ECO:0000313" key="1">
    <source>
        <dbReference type="EMBL" id="MCX2723272.1"/>
    </source>
</evidence>
<protein>
    <submittedName>
        <fullName evidence="1">Uncharacterized protein</fullName>
    </submittedName>
</protein>
<evidence type="ECO:0000313" key="2">
    <source>
        <dbReference type="Proteomes" id="UP001300261"/>
    </source>
</evidence>
<accession>A0ABT3R285</accession>
<proteinExistence type="predicted"/>
<reference evidence="1 2" key="1">
    <citation type="journal article" date="2016" name="Int. J. Syst. Evol. Microbiol.">
        <title>Labrenzia salina sp. nov., isolated from the rhizosphere of the halophyte Arthrocnemum macrostachyum.</title>
        <authorList>
            <person name="Camacho M."/>
            <person name="Redondo-Gomez S."/>
            <person name="Rodriguez-Llorente I."/>
            <person name="Rohde M."/>
            <person name="Sproer C."/>
            <person name="Schumann P."/>
            <person name="Klenk H.P."/>
            <person name="Montero-Calasanz M.D.C."/>
        </authorList>
    </citation>
    <scope>NUCLEOTIDE SEQUENCE [LARGE SCALE GENOMIC DNA]</scope>
    <source>
        <strain evidence="1 2">DSM 29163</strain>
    </source>
</reference>
<name>A0ABT3R285_9HYPH</name>
<sequence>MTAVPAAAAKLLGNNFIGGYLLLRAAEPGGASVSSKRRRDAALTSQTGATGDKFLPSADFRFARRATFLGTNRVVSPSFKQTAKETL</sequence>
<keyword evidence="2" id="KW-1185">Reference proteome</keyword>
<dbReference type="RefSeq" id="WP_265963047.1">
    <property type="nucleotide sequence ID" value="NZ_JAPEVI010000003.1"/>
</dbReference>
<dbReference type="EMBL" id="JAPEVI010000003">
    <property type="protein sequence ID" value="MCX2723272.1"/>
    <property type="molecule type" value="Genomic_DNA"/>
</dbReference>
<comment type="caution">
    <text evidence="1">The sequence shown here is derived from an EMBL/GenBank/DDBJ whole genome shotgun (WGS) entry which is preliminary data.</text>
</comment>